<accession>A0ABW8UC43</accession>
<name>A0ABW8UC43_9LACO</name>
<comment type="caution">
    <text evidence="1">The sequence shown here is derived from an EMBL/GenBank/DDBJ whole genome shotgun (WGS) entry which is preliminary data.</text>
</comment>
<evidence type="ECO:0000313" key="2">
    <source>
        <dbReference type="Proteomes" id="UP001625389"/>
    </source>
</evidence>
<dbReference type="RefSeq" id="WP_407137374.1">
    <property type="nucleotide sequence ID" value="NZ_JBGQPK010000023.1"/>
</dbReference>
<dbReference type="EMBL" id="JBGQPK010000023">
    <property type="protein sequence ID" value="MFL2029347.1"/>
    <property type="molecule type" value="Genomic_DNA"/>
</dbReference>
<dbReference type="Proteomes" id="UP001625389">
    <property type="component" value="Unassembled WGS sequence"/>
</dbReference>
<reference evidence="1 2" key="1">
    <citation type="submission" date="2024-08" db="EMBL/GenBank/DDBJ databases">
        <authorList>
            <person name="Arias E."/>
        </authorList>
    </citation>
    <scope>NUCLEOTIDE SEQUENCE [LARGE SCALE GENOMIC DNA]</scope>
    <source>
        <strain evidence="1 2">FAM 25317</strain>
    </source>
</reference>
<keyword evidence="2" id="KW-1185">Reference proteome</keyword>
<sequence length="272" mass="31300">MKVSKPKFISSNVPYFDLDQIDDWLDSVELSDEFFIRPDTVYVGNLPHAVTLAGKTYYTAMIGINGRCVLTADKASDLIREYSKRSVTSPRFWLWAACKLKIRPLYFAGENSFIPEKSPLWLQTSWIGSRWCDSIYTEDKTTFVTFTQPQTQRQVVVHVNMRKSQLVKQLACVRVLIISSQQLIERYFKQMLPSSSVQLRIPVNLPERSDLGMPPVTAVQIRDFIYTNHGDDICAIATDECCNTIREATELADYDLFRPRELTQARRQPPTK</sequence>
<gene>
    <name evidence="1" type="ORF">ACEN34_06915</name>
</gene>
<proteinExistence type="predicted"/>
<protein>
    <submittedName>
        <fullName evidence="1">Uncharacterized protein</fullName>
    </submittedName>
</protein>
<organism evidence="1 2">
    <name type="scientific">Loigolactobacillus zhaoyuanensis</name>
    <dbReference type="NCBI Taxonomy" id="2486017"/>
    <lineage>
        <taxon>Bacteria</taxon>
        <taxon>Bacillati</taxon>
        <taxon>Bacillota</taxon>
        <taxon>Bacilli</taxon>
        <taxon>Lactobacillales</taxon>
        <taxon>Lactobacillaceae</taxon>
        <taxon>Loigolactobacillus</taxon>
    </lineage>
</organism>
<evidence type="ECO:0000313" key="1">
    <source>
        <dbReference type="EMBL" id="MFL2029347.1"/>
    </source>
</evidence>